<evidence type="ECO:0000256" key="6">
    <source>
        <dbReference type="SAM" id="Phobius"/>
    </source>
</evidence>
<dbReference type="PANTHER" id="PTHR33048">
    <property type="entry name" value="PTH11-LIKE INTEGRAL MEMBRANE PROTEIN (AFU_ORTHOLOGUE AFUA_5G11245)"/>
    <property type="match status" value="1"/>
</dbReference>
<evidence type="ECO:0000259" key="7">
    <source>
        <dbReference type="Pfam" id="PF20684"/>
    </source>
</evidence>
<dbReference type="InterPro" id="IPR049326">
    <property type="entry name" value="Rhodopsin_dom_fungi"/>
</dbReference>
<dbReference type="GO" id="GO:0016020">
    <property type="term" value="C:membrane"/>
    <property type="evidence" value="ECO:0007669"/>
    <property type="project" value="UniProtKB-SubCell"/>
</dbReference>
<feature type="domain" description="Rhodopsin" evidence="7">
    <location>
        <begin position="30"/>
        <end position="261"/>
    </location>
</feature>
<keyword evidence="2 6" id="KW-0812">Transmembrane</keyword>
<organism evidence="8 9">
    <name type="scientific">Pseudocercospora eumusae</name>
    <dbReference type="NCBI Taxonomy" id="321146"/>
    <lineage>
        <taxon>Eukaryota</taxon>
        <taxon>Fungi</taxon>
        <taxon>Dikarya</taxon>
        <taxon>Ascomycota</taxon>
        <taxon>Pezizomycotina</taxon>
        <taxon>Dothideomycetes</taxon>
        <taxon>Dothideomycetidae</taxon>
        <taxon>Mycosphaerellales</taxon>
        <taxon>Mycosphaerellaceae</taxon>
        <taxon>Pseudocercospora</taxon>
    </lineage>
</organism>
<dbReference type="EMBL" id="LFZN01000116">
    <property type="protein sequence ID" value="KXS98323.1"/>
    <property type="molecule type" value="Genomic_DNA"/>
</dbReference>
<evidence type="ECO:0000313" key="8">
    <source>
        <dbReference type="EMBL" id="KXS98323.1"/>
    </source>
</evidence>
<protein>
    <recommendedName>
        <fullName evidence="7">Rhodopsin domain-containing protein</fullName>
    </recommendedName>
</protein>
<dbReference type="OrthoDB" id="2988756at2759"/>
<feature type="transmembrane region" description="Helical" evidence="6">
    <location>
        <begin position="171"/>
        <end position="196"/>
    </location>
</feature>
<dbReference type="InterPro" id="IPR052337">
    <property type="entry name" value="SAT4-like"/>
</dbReference>
<dbReference type="PANTHER" id="PTHR33048:SF47">
    <property type="entry name" value="INTEGRAL MEMBRANE PROTEIN-RELATED"/>
    <property type="match status" value="1"/>
</dbReference>
<evidence type="ECO:0000256" key="1">
    <source>
        <dbReference type="ARBA" id="ARBA00004141"/>
    </source>
</evidence>
<feature type="transmembrane region" description="Helical" evidence="6">
    <location>
        <begin position="15"/>
        <end position="34"/>
    </location>
</feature>
<comment type="subcellular location">
    <subcellularLocation>
        <location evidence="1">Membrane</location>
        <topology evidence="1">Multi-pass membrane protein</topology>
    </subcellularLocation>
</comment>
<evidence type="ECO:0000256" key="2">
    <source>
        <dbReference type="ARBA" id="ARBA00022692"/>
    </source>
</evidence>
<evidence type="ECO:0000313" key="9">
    <source>
        <dbReference type="Proteomes" id="UP000070133"/>
    </source>
</evidence>
<evidence type="ECO:0000256" key="5">
    <source>
        <dbReference type="ARBA" id="ARBA00038359"/>
    </source>
</evidence>
<gene>
    <name evidence="8" type="ORF">AC578_6851</name>
</gene>
<keyword evidence="9" id="KW-1185">Reference proteome</keyword>
<evidence type="ECO:0000256" key="3">
    <source>
        <dbReference type="ARBA" id="ARBA00022989"/>
    </source>
</evidence>
<reference evidence="8 9" key="1">
    <citation type="submission" date="2015-07" db="EMBL/GenBank/DDBJ databases">
        <title>Comparative genomics of the Sigatoka disease complex on banana suggests a link between parallel evolutionary changes in Pseudocercospora fijiensis and Pseudocercospora eumusae and increased virulence on the banana host.</title>
        <authorList>
            <person name="Chang T.-C."/>
            <person name="Salvucci A."/>
            <person name="Crous P.W."/>
            <person name="Stergiopoulos I."/>
        </authorList>
    </citation>
    <scope>NUCLEOTIDE SEQUENCE [LARGE SCALE GENOMIC DNA]</scope>
    <source>
        <strain evidence="8 9">CBS 114824</strain>
    </source>
</reference>
<feature type="transmembrane region" description="Helical" evidence="6">
    <location>
        <begin position="46"/>
        <end position="67"/>
    </location>
</feature>
<accession>A0A139H774</accession>
<feature type="transmembrane region" description="Helical" evidence="6">
    <location>
        <begin position="243"/>
        <end position="262"/>
    </location>
</feature>
<sequence length="325" mass="36540">MPPPMETTGGDGADVANWICASLALTILFLRLATHWYQNRCFDKSAYVVIASIVVLLSRTICNAIILDFGSINTLSLARESEVSSRAQTGSKLTLAARVLVTTYYWLQSALLLMFYHKILHHISWIHRAINLAWVTLVLTYIAVILATFLECRPIDLYWTPQFPQPHCLKAFVQILLQCIANAAIDLLLLIISLPILQAQARAFPGNLQLGVLYILGSFCIIIIGLRVHYIYRDGAVQHARSFWASIQVAVATFVANAPSIYGNIKVVKRRRSSVISLSRSRSVQHDAWLLERAPSRPSSKWQTIVVPLQTYKPDFRRVESEEPP</sequence>
<name>A0A139H774_9PEZI</name>
<comment type="caution">
    <text evidence="8">The sequence shown here is derived from an EMBL/GenBank/DDBJ whole genome shotgun (WGS) entry which is preliminary data.</text>
</comment>
<keyword evidence="3 6" id="KW-1133">Transmembrane helix</keyword>
<proteinExistence type="inferred from homology"/>
<comment type="similarity">
    <text evidence="5">Belongs to the SAT4 family.</text>
</comment>
<evidence type="ECO:0000256" key="4">
    <source>
        <dbReference type="ARBA" id="ARBA00023136"/>
    </source>
</evidence>
<keyword evidence="4 6" id="KW-0472">Membrane</keyword>
<feature type="transmembrane region" description="Helical" evidence="6">
    <location>
        <begin position="208"/>
        <end position="231"/>
    </location>
</feature>
<dbReference type="AlphaFoldDB" id="A0A139H774"/>
<dbReference type="Proteomes" id="UP000070133">
    <property type="component" value="Unassembled WGS sequence"/>
</dbReference>
<feature type="transmembrane region" description="Helical" evidence="6">
    <location>
        <begin position="129"/>
        <end position="151"/>
    </location>
</feature>
<dbReference type="Pfam" id="PF20684">
    <property type="entry name" value="Fung_rhodopsin"/>
    <property type="match status" value="1"/>
</dbReference>
<feature type="transmembrane region" description="Helical" evidence="6">
    <location>
        <begin position="95"/>
        <end position="117"/>
    </location>
</feature>